<dbReference type="Pfam" id="PF24857">
    <property type="entry name" value="THR4_C"/>
    <property type="match status" value="1"/>
</dbReference>
<accession>A0ABU1T196</accession>
<gene>
    <name evidence="6" type="ORF">J2S36_000684</name>
</gene>
<evidence type="ECO:0000313" key="7">
    <source>
        <dbReference type="Proteomes" id="UP001266099"/>
    </source>
</evidence>
<dbReference type="PANTHER" id="PTHR43515">
    <property type="entry name" value="THREONINE SYNTHASE-LIKE 1"/>
    <property type="match status" value="1"/>
</dbReference>
<organism evidence="6 7">
    <name type="scientific">Arcanobacterium hippocoleae</name>
    <dbReference type="NCBI Taxonomy" id="149017"/>
    <lineage>
        <taxon>Bacteria</taxon>
        <taxon>Bacillati</taxon>
        <taxon>Actinomycetota</taxon>
        <taxon>Actinomycetes</taxon>
        <taxon>Actinomycetales</taxon>
        <taxon>Actinomycetaceae</taxon>
        <taxon>Arcanobacterium</taxon>
    </lineage>
</organism>
<dbReference type="PANTHER" id="PTHR43515:SF1">
    <property type="entry name" value="THREONINE SYNTHASE-LIKE 1"/>
    <property type="match status" value="1"/>
</dbReference>
<reference evidence="6 7" key="1">
    <citation type="submission" date="2023-07" db="EMBL/GenBank/DDBJ databases">
        <title>Sequencing the genomes of 1000 actinobacteria strains.</title>
        <authorList>
            <person name="Klenk H.-P."/>
        </authorList>
    </citation>
    <scope>NUCLEOTIDE SEQUENCE [LARGE SCALE GENOMIC DNA]</scope>
    <source>
        <strain evidence="6 7">DSM 15539</strain>
    </source>
</reference>
<dbReference type="NCBIfam" id="TIGR00260">
    <property type="entry name" value="thrC"/>
    <property type="match status" value="1"/>
</dbReference>
<dbReference type="Pfam" id="PF14821">
    <property type="entry name" value="Thr_synth_N"/>
    <property type="match status" value="1"/>
</dbReference>
<evidence type="ECO:0000259" key="5">
    <source>
        <dbReference type="Pfam" id="PF14821"/>
    </source>
</evidence>
<dbReference type="SUPFAM" id="SSF53686">
    <property type="entry name" value="Tryptophan synthase beta subunit-like PLP-dependent enzymes"/>
    <property type="match status" value="1"/>
</dbReference>
<dbReference type="Gene3D" id="3.40.50.1100">
    <property type="match status" value="2"/>
</dbReference>
<evidence type="ECO:0000256" key="4">
    <source>
        <dbReference type="NCBIfam" id="TIGR00260"/>
    </source>
</evidence>
<dbReference type="EMBL" id="JAVDUJ010000001">
    <property type="protein sequence ID" value="MDR6939141.1"/>
    <property type="molecule type" value="Genomic_DNA"/>
</dbReference>
<proteinExistence type="inferred from homology"/>
<keyword evidence="7" id="KW-1185">Reference proteome</keyword>
<dbReference type="GO" id="GO:0004795">
    <property type="term" value="F:threonine synthase activity"/>
    <property type="evidence" value="ECO:0007669"/>
    <property type="project" value="UniProtKB-EC"/>
</dbReference>
<keyword evidence="6" id="KW-0456">Lyase</keyword>
<dbReference type="InterPro" id="IPR029144">
    <property type="entry name" value="Thr_synth_N"/>
</dbReference>
<dbReference type="RefSeq" id="WP_309955579.1">
    <property type="nucleotide sequence ID" value="NZ_JAVDUJ010000001.1"/>
</dbReference>
<name>A0ABU1T196_9ACTO</name>
<comment type="cofactor">
    <cofactor evidence="1">
        <name>pyridoxal 5'-phosphate</name>
        <dbReference type="ChEBI" id="CHEBI:597326"/>
    </cofactor>
</comment>
<evidence type="ECO:0000256" key="1">
    <source>
        <dbReference type="ARBA" id="ARBA00001933"/>
    </source>
</evidence>
<dbReference type="InterPro" id="IPR037158">
    <property type="entry name" value="Thr_synth_N_sf"/>
</dbReference>
<dbReference type="CDD" id="cd01560">
    <property type="entry name" value="Thr-synth_2"/>
    <property type="match status" value="1"/>
</dbReference>
<evidence type="ECO:0000313" key="6">
    <source>
        <dbReference type="EMBL" id="MDR6939141.1"/>
    </source>
</evidence>
<keyword evidence="3" id="KW-0663">Pyridoxal phosphate</keyword>
<dbReference type="InterPro" id="IPR004450">
    <property type="entry name" value="Thr_synthase-like"/>
</dbReference>
<dbReference type="EC" id="4.2.3.1" evidence="4"/>
<comment type="caution">
    <text evidence="6">The sequence shown here is derived from an EMBL/GenBank/DDBJ whole genome shotgun (WGS) entry which is preliminary data.</text>
</comment>
<comment type="similarity">
    <text evidence="2">Belongs to the threonine synthase family.</text>
</comment>
<dbReference type="Gene3D" id="3.90.1380.10">
    <property type="entry name" value="Threonine synthase, N-terminal domain"/>
    <property type="match status" value="1"/>
</dbReference>
<dbReference type="Proteomes" id="UP001266099">
    <property type="component" value="Unassembled WGS sequence"/>
</dbReference>
<evidence type="ECO:0000256" key="2">
    <source>
        <dbReference type="ARBA" id="ARBA00005517"/>
    </source>
</evidence>
<evidence type="ECO:0000256" key="3">
    <source>
        <dbReference type="ARBA" id="ARBA00022898"/>
    </source>
</evidence>
<feature type="domain" description="Threonine synthase N-terminal" evidence="5">
    <location>
        <begin position="2"/>
        <end position="74"/>
    </location>
</feature>
<sequence>MRYHSTRNRDLQATDMRAIIDGLAQDGGLFVPAAIPEFDWQACLQLSSMEISAKLLAAFFPNLPQMEALVERAYAGKFESDVLTPTVSVGDFAVLELFRGPTSAFKDVALSVLPQLLVAAKQEAGETSRTLVLTATSGDTGKAAMEGFADVPGTEICVFYPDGGVSQIQRAQMVTQTGKNVHVYGIKGNFDDAQTGVKQIFADVRDGVNAVNADHGASDGNAGTNVKAAAGMQAVSSTQAATADNYALRECKLSSANSINIGRLIPQIMYYFAAYRDLLQAGRIELGERVDFSVPTGNFGDILAGYLAKRLGLPVGKLLCASNANNVLTDFFRTGVYDRRRELKKTISPSMDILVSSNLERMLYFLCEDPAQVQAWMNDLRQMGYYQLSAQQLSELHEHFWAGYCDDRQAGETIRQVWERDGYLCDPHTAAGWKVAQDYWQELAANDAVADVQTEQGAQRKRVMVVLATAAPYKFPRAVLEALGQIPQGDDFALLDQLHEYTNVPVPQNLARLQECTELHPAVIQTAQMRAAAFGELSCRQCK</sequence>
<protein>
    <recommendedName>
        <fullName evidence="4">Threonine synthase</fullName>
        <ecNumber evidence="4">4.2.3.1</ecNumber>
    </recommendedName>
</protein>
<dbReference type="InterPro" id="IPR036052">
    <property type="entry name" value="TrpB-like_PALP_sf"/>
</dbReference>